<dbReference type="EMBL" id="CP064981">
    <property type="protein sequence ID" value="QQR92229.1"/>
    <property type="molecule type" value="Genomic_DNA"/>
</dbReference>
<organism evidence="1">
    <name type="scientific">Candidatus Iainarchaeum sp</name>
    <dbReference type="NCBI Taxonomy" id="3101447"/>
    <lineage>
        <taxon>Archaea</taxon>
        <taxon>Candidatus Iainarchaeota</taxon>
        <taxon>Candidatus Iainarchaeia</taxon>
        <taxon>Candidatus Iainarchaeales</taxon>
        <taxon>Candidatus Iainarchaeaceae</taxon>
        <taxon>Candidatus Iainarchaeum</taxon>
    </lineage>
</organism>
<evidence type="ECO:0008006" key="2">
    <source>
        <dbReference type="Google" id="ProtNLM"/>
    </source>
</evidence>
<dbReference type="AlphaFoldDB" id="A0A7T9DJ05"/>
<proteinExistence type="predicted"/>
<protein>
    <recommendedName>
        <fullName evidence="2">Glycine-rich domain-containing protein-like</fullName>
    </recommendedName>
</protein>
<sequence length="143" mass="16816">MHVTNPNNRLQQLLSFQAPFLERSLLQKKVFANKEEYQLAFEEFKRFIGVRLLTNETVAMTDEKVDEIWHAFILHTREYELFCREILGGFLHHNPCDAFDESSRIEYQQLAKRYGQHYQTIYGMPLKQFDICCSGNCDSGGKT</sequence>
<name>A0A7T9DJ05_9ARCH</name>
<accession>A0A7T9DJ05</accession>
<reference evidence="1" key="1">
    <citation type="submission" date="2020-11" db="EMBL/GenBank/DDBJ databases">
        <title>Connecting structure to function with the recovery of over 1000 high-quality activated sludge metagenome-assembled genomes encoding full-length rRNA genes using long-read sequencing.</title>
        <authorList>
            <person name="Singleton C.M."/>
            <person name="Petriglieri F."/>
            <person name="Kristensen J.M."/>
            <person name="Kirkegaard R.H."/>
            <person name="Michaelsen T.Y."/>
            <person name="Andersen M.H."/>
            <person name="Karst S.M."/>
            <person name="Dueholm M.S."/>
            <person name="Nielsen P.H."/>
            <person name="Albertsen M."/>
        </authorList>
    </citation>
    <scope>NUCLEOTIDE SEQUENCE</scope>
    <source>
        <strain evidence="1">Fred_18-Q3-R57-64_BAT3C.431</strain>
    </source>
</reference>
<evidence type="ECO:0000313" key="1">
    <source>
        <dbReference type="EMBL" id="QQR92229.1"/>
    </source>
</evidence>
<gene>
    <name evidence="1" type="ORF">IPJ89_03650</name>
</gene>
<dbReference type="Proteomes" id="UP000596004">
    <property type="component" value="Chromosome"/>
</dbReference>